<feature type="repeat" description="WD" evidence="3">
    <location>
        <begin position="8"/>
        <end position="48"/>
    </location>
</feature>
<dbReference type="eggNOG" id="ENOG502QQ86">
    <property type="taxonomic scope" value="Eukaryota"/>
</dbReference>
<keyword evidence="2" id="KW-0677">Repeat</keyword>
<dbReference type="InParanoid" id="C3ZMT3"/>
<dbReference type="AlphaFoldDB" id="C3ZMT3"/>
<dbReference type="PROSITE" id="PS00678">
    <property type="entry name" value="WD_REPEATS_1"/>
    <property type="match status" value="2"/>
</dbReference>
<dbReference type="InterPro" id="IPR015943">
    <property type="entry name" value="WD40/YVTN_repeat-like_dom_sf"/>
</dbReference>
<dbReference type="InterPro" id="IPR001680">
    <property type="entry name" value="WD40_rpt"/>
</dbReference>
<accession>C3ZMT3</accession>
<dbReference type="PROSITE" id="PS50082">
    <property type="entry name" value="WD_REPEATS_2"/>
    <property type="match status" value="3"/>
</dbReference>
<reference evidence="4" key="1">
    <citation type="journal article" date="2008" name="Nature">
        <title>The amphioxus genome and the evolution of the chordate karyotype.</title>
        <authorList>
            <consortium name="US DOE Joint Genome Institute (JGI-PGF)"/>
            <person name="Putnam N.H."/>
            <person name="Butts T."/>
            <person name="Ferrier D.E.K."/>
            <person name="Furlong R.F."/>
            <person name="Hellsten U."/>
            <person name="Kawashima T."/>
            <person name="Robinson-Rechavi M."/>
            <person name="Shoguchi E."/>
            <person name="Terry A."/>
            <person name="Yu J.-K."/>
            <person name="Benito-Gutierrez E.L."/>
            <person name="Dubchak I."/>
            <person name="Garcia-Fernandez J."/>
            <person name="Gibson-Brown J.J."/>
            <person name="Grigoriev I.V."/>
            <person name="Horton A.C."/>
            <person name="de Jong P.J."/>
            <person name="Jurka J."/>
            <person name="Kapitonov V.V."/>
            <person name="Kohara Y."/>
            <person name="Kuroki Y."/>
            <person name="Lindquist E."/>
            <person name="Lucas S."/>
            <person name="Osoegawa K."/>
            <person name="Pennacchio L.A."/>
            <person name="Salamov A.A."/>
            <person name="Satou Y."/>
            <person name="Sauka-Spengler T."/>
            <person name="Schmutz J."/>
            <person name="Shin-I T."/>
            <person name="Toyoda A."/>
            <person name="Bronner-Fraser M."/>
            <person name="Fujiyama A."/>
            <person name="Holland L.Z."/>
            <person name="Holland P.W.H."/>
            <person name="Satoh N."/>
            <person name="Rokhsar D.S."/>
        </authorList>
    </citation>
    <scope>NUCLEOTIDE SEQUENCE [LARGE SCALE GENOMIC DNA]</scope>
    <source>
        <strain evidence="4">S238N-H82</strain>
        <tissue evidence="4">Testes</tissue>
    </source>
</reference>
<gene>
    <name evidence="4" type="ORF">BRAFLDRAFT_59244</name>
</gene>
<dbReference type="SUPFAM" id="SSF50978">
    <property type="entry name" value="WD40 repeat-like"/>
    <property type="match status" value="1"/>
</dbReference>
<proteinExistence type="predicted"/>
<protein>
    <submittedName>
        <fullName evidence="4">Uncharacterized protein</fullName>
    </submittedName>
</protein>
<dbReference type="STRING" id="7739.C3ZMT3"/>
<dbReference type="InterPro" id="IPR042453">
    <property type="entry name" value="WDR53"/>
</dbReference>
<evidence type="ECO:0000256" key="2">
    <source>
        <dbReference type="ARBA" id="ARBA00022737"/>
    </source>
</evidence>
<dbReference type="Pfam" id="PF00400">
    <property type="entry name" value="WD40"/>
    <property type="match status" value="4"/>
</dbReference>
<dbReference type="PANTHER" id="PTHR44666">
    <property type="entry name" value="WD REPEAT-CONTAINING PROTEIN 53"/>
    <property type="match status" value="1"/>
</dbReference>
<sequence>MTQESRFTGGHQDSVLCLACSTDGVLASGGESGELCLWSVEKPSLLHQVSGLPDADVTSVCFSVKHPTLLCAASVHLYDSRDMAKPVHQFNFNSEEINEVTFNEKENFLAACDDSGEIKIIDFEGRKLFKTLRGHENICSSAKFCPKKTWGMVSGGLDQNVILWDFSRGKKLKISNVQDFASEDASVSAYMCNPPLVHSVDVSGQTFACGLGNSVIQMFKLEGKKSFRHTGTLEGHSQGVSQVHFPQYQVDDKLVSAGNDGKIIVWDLASNQQSHAAGSSKEAVKDKGAAGTLKSQVAQSIDHGSKINWLTSGCVKGKKLLFVADVSPVVTSYSLHVDDGKGDV</sequence>
<feature type="repeat" description="WD" evidence="3">
    <location>
        <begin position="132"/>
        <end position="174"/>
    </location>
</feature>
<dbReference type="Gene3D" id="2.130.10.10">
    <property type="entry name" value="YVTN repeat-like/Quinoprotein amine dehydrogenase"/>
    <property type="match status" value="2"/>
</dbReference>
<dbReference type="InterPro" id="IPR019775">
    <property type="entry name" value="WD40_repeat_CS"/>
</dbReference>
<evidence type="ECO:0000313" key="4">
    <source>
        <dbReference type="EMBL" id="EEN46073.1"/>
    </source>
</evidence>
<feature type="repeat" description="WD" evidence="3">
    <location>
        <begin position="233"/>
        <end position="276"/>
    </location>
</feature>
<organism>
    <name type="scientific">Branchiostoma floridae</name>
    <name type="common">Florida lancelet</name>
    <name type="synonym">Amphioxus</name>
    <dbReference type="NCBI Taxonomy" id="7739"/>
    <lineage>
        <taxon>Eukaryota</taxon>
        <taxon>Metazoa</taxon>
        <taxon>Chordata</taxon>
        <taxon>Cephalochordata</taxon>
        <taxon>Leptocardii</taxon>
        <taxon>Amphioxiformes</taxon>
        <taxon>Branchiostomatidae</taxon>
        <taxon>Branchiostoma</taxon>
    </lineage>
</organism>
<dbReference type="PANTHER" id="PTHR44666:SF1">
    <property type="entry name" value="WD REPEAT-CONTAINING PROTEIN 53"/>
    <property type="match status" value="1"/>
</dbReference>
<evidence type="ECO:0000256" key="1">
    <source>
        <dbReference type="ARBA" id="ARBA00022574"/>
    </source>
</evidence>
<dbReference type="EMBL" id="GG666648">
    <property type="protein sequence ID" value="EEN46073.1"/>
    <property type="molecule type" value="Genomic_DNA"/>
</dbReference>
<dbReference type="PROSITE" id="PS50294">
    <property type="entry name" value="WD_REPEATS_REGION"/>
    <property type="match status" value="1"/>
</dbReference>
<keyword evidence="1 3" id="KW-0853">WD repeat</keyword>
<dbReference type="SMART" id="SM00320">
    <property type="entry name" value="WD40"/>
    <property type="match status" value="5"/>
</dbReference>
<evidence type="ECO:0000256" key="3">
    <source>
        <dbReference type="PROSITE-ProRule" id="PRU00221"/>
    </source>
</evidence>
<name>C3ZMT3_BRAFL</name>
<dbReference type="InterPro" id="IPR036322">
    <property type="entry name" value="WD40_repeat_dom_sf"/>
</dbReference>